<keyword evidence="3" id="KW-1185">Reference proteome</keyword>
<dbReference type="Proteomes" id="UP001549363">
    <property type="component" value="Unassembled WGS sequence"/>
</dbReference>
<keyword evidence="1" id="KW-0732">Signal</keyword>
<evidence type="ECO:0000256" key="1">
    <source>
        <dbReference type="SAM" id="SignalP"/>
    </source>
</evidence>
<evidence type="ECO:0000313" key="3">
    <source>
        <dbReference type="Proteomes" id="UP001549363"/>
    </source>
</evidence>
<dbReference type="RefSeq" id="WP_354471651.1">
    <property type="nucleotide sequence ID" value="NZ_JBEPSB010000007.1"/>
</dbReference>
<reference evidence="2 3" key="1">
    <citation type="submission" date="2024-06" db="EMBL/GenBank/DDBJ databases">
        <title>Sorghum-associated microbial communities from plants grown in Nebraska, USA.</title>
        <authorList>
            <person name="Schachtman D."/>
        </authorList>
    </citation>
    <scope>NUCLEOTIDE SEQUENCE [LARGE SCALE GENOMIC DNA]</scope>
    <source>
        <strain evidence="2 3">736</strain>
    </source>
</reference>
<gene>
    <name evidence="2" type="ORF">ABIA69_001914</name>
</gene>
<feature type="signal peptide" evidence="1">
    <location>
        <begin position="1"/>
        <end position="27"/>
    </location>
</feature>
<accession>A0ABV2PIN4</accession>
<comment type="caution">
    <text evidence="2">The sequence shown here is derived from an EMBL/GenBank/DDBJ whole genome shotgun (WGS) entry which is preliminary data.</text>
</comment>
<dbReference type="EMBL" id="JBEPSB010000007">
    <property type="protein sequence ID" value="MET4560770.1"/>
    <property type="molecule type" value="Genomic_DNA"/>
</dbReference>
<organism evidence="2 3">
    <name type="scientific">Lysinibacillus parviboronicapiens</name>
    <dbReference type="NCBI Taxonomy" id="436516"/>
    <lineage>
        <taxon>Bacteria</taxon>
        <taxon>Bacillati</taxon>
        <taxon>Bacillota</taxon>
        <taxon>Bacilli</taxon>
        <taxon>Bacillales</taxon>
        <taxon>Bacillaceae</taxon>
        <taxon>Lysinibacillus</taxon>
    </lineage>
</organism>
<evidence type="ECO:0000313" key="2">
    <source>
        <dbReference type="EMBL" id="MET4560770.1"/>
    </source>
</evidence>
<proteinExistence type="predicted"/>
<protein>
    <submittedName>
        <fullName evidence="2">Uncharacterized protein</fullName>
    </submittedName>
</protein>
<sequence>MKKVLQSFLCSLFVLALFFINNSIVHGAEKNIEEAENGVLPFELKVKGTEVVDGNIVTIYEDLPDKFIIYDNPITKEKSVLVDDEISTLSGDNEISPLCASCDYTVQTKNYQWIEKSDYNFGWHPDFSGYRRADGYYFSVTKSVSFGVSVSYGFVSVSAAQSASAGYYIKADYSRWSRPAVFGVYMVTNYKEEKYNAAGKLLSTTYKNYPWADRTYEKILYEY</sequence>
<name>A0ABV2PIN4_9BACI</name>
<feature type="chain" id="PRO_5047536989" evidence="1">
    <location>
        <begin position="28"/>
        <end position="223"/>
    </location>
</feature>